<feature type="non-terminal residue" evidence="1">
    <location>
        <position position="198"/>
    </location>
</feature>
<accession>A0A382QXR9</accession>
<proteinExistence type="predicted"/>
<dbReference type="AlphaFoldDB" id="A0A382QXR9"/>
<name>A0A382QXR9_9ZZZZ</name>
<reference evidence="1" key="1">
    <citation type="submission" date="2018-05" db="EMBL/GenBank/DDBJ databases">
        <authorList>
            <person name="Lanie J.A."/>
            <person name="Ng W.-L."/>
            <person name="Kazmierczak K.M."/>
            <person name="Andrzejewski T.M."/>
            <person name="Davidsen T.M."/>
            <person name="Wayne K.J."/>
            <person name="Tettelin H."/>
            <person name="Glass J.I."/>
            <person name="Rusch D."/>
            <person name="Podicherti R."/>
            <person name="Tsui H.-C.T."/>
            <person name="Winkler M.E."/>
        </authorList>
    </citation>
    <scope>NUCLEOTIDE SEQUENCE</scope>
</reference>
<evidence type="ECO:0008006" key="2">
    <source>
        <dbReference type="Google" id="ProtNLM"/>
    </source>
</evidence>
<evidence type="ECO:0000313" key="1">
    <source>
        <dbReference type="EMBL" id="SVC90226.1"/>
    </source>
</evidence>
<dbReference type="EMBL" id="UINC01117652">
    <property type="protein sequence ID" value="SVC90226.1"/>
    <property type="molecule type" value="Genomic_DNA"/>
</dbReference>
<organism evidence="1">
    <name type="scientific">marine metagenome</name>
    <dbReference type="NCBI Taxonomy" id="408172"/>
    <lineage>
        <taxon>unclassified sequences</taxon>
        <taxon>metagenomes</taxon>
        <taxon>ecological metagenomes</taxon>
    </lineage>
</organism>
<protein>
    <recommendedName>
        <fullName evidence="2">LicD family protein</fullName>
    </recommendedName>
</protein>
<gene>
    <name evidence="1" type="ORF">METZ01_LOCUS343080</name>
</gene>
<sequence>MNKLFIFIIIIGLFSYFNRERFMNRTFHHNRNVRLTQSSYHYVLNYKRQLVKNISRLLNDLDIKFVIGHGNLLEYERQKPIYHDDDVDIRFDVKDMRKWKNYCQNITNKTRYNLIFDDRFQKIEAQMHNGIQARLKYSNEIDVHLDLVASEVDIDFWKDYDIDFTNLRKIKYLGCDCYAPSKEDTNKMLTVHYGKDYL</sequence>